<protein>
    <submittedName>
        <fullName evidence="2">GIY-YIG nuclease family protein</fullName>
    </submittedName>
</protein>
<dbReference type="KEGG" id="wna:KA717_35455"/>
<evidence type="ECO:0000259" key="1">
    <source>
        <dbReference type="SMART" id="SM00465"/>
    </source>
</evidence>
<dbReference type="Proteomes" id="UP001065613">
    <property type="component" value="Chromosome"/>
</dbReference>
<dbReference type="Gene3D" id="1.10.10.10">
    <property type="entry name" value="Winged helix-like DNA-binding domain superfamily/Winged helix DNA-binding domain"/>
    <property type="match status" value="1"/>
</dbReference>
<organism evidence="2">
    <name type="scientific">Woronichinia naegeliana WA131</name>
    <dbReference type="NCBI Taxonomy" id="2824559"/>
    <lineage>
        <taxon>Bacteria</taxon>
        <taxon>Bacillati</taxon>
        <taxon>Cyanobacteriota</taxon>
        <taxon>Cyanophyceae</taxon>
        <taxon>Synechococcales</taxon>
        <taxon>Coelosphaeriaceae</taxon>
        <taxon>Woronichinia</taxon>
    </lineage>
</organism>
<dbReference type="SMART" id="SM00465">
    <property type="entry name" value="GIYc"/>
    <property type="match status" value="1"/>
</dbReference>
<evidence type="ECO:0000313" key="2">
    <source>
        <dbReference type="EMBL" id="UXE64874.1"/>
    </source>
</evidence>
<gene>
    <name evidence="2" type="ORF">KA717_35455</name>
</gene>
<reference evidence="2" key="1">
    <citation type="submission" date="2021-04" db="EMBL/GenBank/DDBJ databases">
        <title>Genome sequence of Woronichinia naegeliana from Washington state freshwater lake bloom.</title>
        <authorList>
            <person name="Dreher T.W."/>
        </authorList>
    </citation>
    <scope>NUCLEOTIDE SEQUENCE</scope>
    <source>
        <strain evidence="2">WA131</strain>
    </source>
</reference>
<dbReference type="Gene3D" id="3.40.1440.10">
    <property type="entry name" value="GIY-YIG endonuclease"/>
    <property type="match status" value="1"/>
</dbReference>
<dbReference type="InterPro" id="IPR036388">
    <property type="entry name" value="WH-like_DNA-bd_sf"/>
</dbReference>
<dbReference type="InterPro" id="IPR035901">
    <property type="entry name" value="GIY-YIG_endonuc_sf"/>
</dbReference>
<dbReference type="InterPro" id="IPR000305">
    <property type="entry name" value="GIY-YIG_endonuc"/>
</dbReference>
<feature type="domain" description="GIY-YIG" evidence="1">
    <location>
        <begin position="3"/>
        <end position="93"/>
    </location>
</feature>
<proteinExistence type="predicted"/>
<name>A0A977L3G5_9CYAN</name>
<dbReference type="SUPFAM" id="SSF82771">
    <property type="entry name" value="GIY-YIG endonuclease"/>
    <property type="match status" value="1"/>
</dbReference>
<dbReference type="Pfam" id="PF01541">
    <property type="entry name" value="GIY-YIG"/>
    <property type="match status" value="1"/>
</dbReference>
<dbReference type="EMBL" id="CP073041">
    <property type="protein sequence ID" value="UXE64874.1"/>
    <property type="molecule type" value="Genomic_DNA"/>
</dbReference>
<sequence>MSRFYLYQITTPNQKIYIGITDNPQQRWNHHCKPSSVSRSAIAAAIQKYGKDNVRFEILQTFNSEKEALAAEATIVNEDFVKSKNTYNLCLGGGKPPKVKPNAKAIKIQGSIYSTITEAALALGYTRAQIDRRIKLNLIDYEWVGLISENNNQETLKRDNLVKTPKVVLFNNETFASYKEACQKYHLTKDELLQCRQKLGRDQVTLAEVLSFRVGKKPIEIDGIMYTSRVEAQNKTGLSMYKILEIEKGAPSYHLKKKQVAMICLETDQVLRIFETMTQAANFVNAASSSKICMCCKGQRQKAHGYKWSYWEDSLESSESR</sequence>
<dbReference type="AlphaFoldDB" id="A0A977L3G5"/>
<accession>A0A977L3G5</accession>